<evidence type="ECO:0000259" key="8">
    <source>
        <dbReference type="Pfam" id="PF01182"/>
    </source>
</evidence>
<dbReference type="SUPFAM" id="SSF100950">
    <property type="entry name" value="NagB/RpiA/CoA transferase-like"/>
    <property type="match status" value="1"/>
</dbReference>
<evidence type="ECO:0000256" key="5">
    <source>
        <dbReference type="ARBA" id="ARBA00013198"/>
    </source>
</evidence>
<dbReference type="RefSeq" id="WP_208393710.1">
    <property type="nucleotide sequence ID" value="NZ_BAAADD010000001.1"/>
</dbReference>
<evidence type="ECO:0000256" key="6">
    <source>
        <dbReference type="ARBA" id="ARBA00020337"/>
    </source>
</evidence>
<keyword evidence="7" id="KW-0378">Hydrolase</keyword>
<dbReference type="PANTHER" id="PTHR11054:SF0">
    <property type="entry name" value="6-PHOSPHOGLUCONOLACTONASE"/>
    <property type="match status" value="1"/>
</dbReference>
<evidence type="ECO:0000313" key="9">
    <source>
        <dbReference type="EMBL" id="GAA0560236.1"/>
    </source>
</evidence>
<dbReference type="Pfam" id="PF01182">
    <property type="entry name" value="Glucosamine_iso"/>
    <property type="match status" value="1"/>
</dbReference>
<gene>
    <name evidence="7 9" type="primary">pgl</name>
    <name evidence="9" type="ORF">GCM10008942_05900</name>
</gene>
<organism evidence="9 10">
    <name type="scientific">Rhizomicrobium electricum</name>
    <dbReference type="NCBI Taxonomy" id="480070"/>
    <lineage>
        <taxon>Bacteria</taxon>
        <taxon>Pseudomonadati</taxon>
        <taxon>Pseudomonadota</taxon>
        <taxon>Alphaproteobacteria</taxon>
        <taxon>Micropepsales</taxon>
        <taxon>Micropepsaceae</taxon>
        <taxon>Rhizomicrobium</taxon>
    </lineage>
</organism>
<dbReference type="CDD" id="cd01400">
    <property type="entry name" value="6PGL"/>
    <property type="match status" value="1"/>
</dbReference>
<comment type="function">
    <text evidence="2 7">Hydrolysis of 6-phosphogluconolactone to 6-phosphogluconate.</text>
</comment>
<reference evidence="9 10" key="1">
    <citation type="journal article" date="2019" name="Int. J. Syst. Evol. Microbiol.">
        <title>The Global Catalogue of Microorganisms (GCM) 10K type strain sequencing project: providing services to taxonomists for standard genome sequencing and annotation.</title>
        <authorList>
            <consortium name="The Broad Institute Genomics Platform"/>
            <consortium name="The Broad Institute Genome Sequencing Center for Infectious Disease"/>
            <person name="Wu L."/>
            <person name="Ma J."/>
        </authorList>
    </citation>
    <scope>NUCLEOTIDE SEQUENCE [LARGE SCALE GENOMIC DNA]</scope>
    <source>
        <strain evidence="9 10">JCM 15089</strain>
    </source>
</reference>
<dbReference type="PANTHER" id="PTHR11054">
    <property type="entry name" value="6-PHOSPHOGLUCONOLACTONASE"/>
    <property type="match status" value="1"/>
</dbReference>
<comment type="pathway">
    <text evidence="3 7">Carbohydrate degradation; pentose phosphate pathway; D-ribulose 5-phosphate from D-glucose 6-phosphate (oxidative stage): step 2/3.</text>
</comment>
<dbReference type="EC" id="3.1.1.31" evidence="5 7"/>
<dbReference type="InterPro" id="IPR037171">
    <property type="entry name" value="NagB/RpiA_transferase-like"/>
</dbReference>
<dbReference type="InterPro" id="IPR006148">
    <property type="entry name" value="Glc/Gal-6P_isomerase"/>
</dbReference>
<keyword evidence="10" id="KW-1185">Reference proteome</keyword>
<comment type="similarity">
    <text evidence="4 7">Belongs to the glucosamine/galactosamine-6-phosphate isomerase family. 6-phosphogluconolactonase subfamily.</text>
</comment>
<dbReference type="InterPro" id="IPR005900">
    <property type="entry name" value="6-phosphogluconolactonase_DevB"/>
</dbReference>
<evidence type="ECO:0000256" key="4">
    <source>
        <dbReference type="ARBA" id="ARBA00010662"/>
    </source>
</evidence>
<accession>A0ABN1E6P8</accession>
<evidence type="ECO:0000256" key="2">
    <source>
        <dbReference type="ARBA" id="ARBA00002681"/>
    </source>
</evidence>
<feature type="domain" description="Glucosamine/galactosamine-6-phosphate isomerase" evidence="8">
    <location>
        <begin position="11"/>
        <end position="225"/>
    </location>
</feature>
<proteinExistence type="inferred from homology"/>
<evidence type="ECO:0000256" key="3">
    <source>
        <dbReference type="ARBA" id="ARBA00004961"/>
    </source>
</evidence>
<name>A0ABN1E6P8_9PROT</name>
<protein>
    <recommendedName>
        <fullName evidence="6 7">6-phosphogluconolactonase</fullName>
        <shortName evidence="7">6PGL</shortName>
        <ecNumber evidence="5 7">3.1.1.31</ecNumber>
    </recommendedName>
</protein>
<dbReference type="Proteomes" id="UP001499951">
    <property type="component" value="Unassembled WGS sequence"/>
</dbReference>
<evidence type="ECO:0000256" key="7">
    <source>
        <dbReference type="RuleBase" id="RU365095"/>
    </source>
</evidence>
<dbReference type="InterPro" id="IPR039104">
    <property type="entry name" value="6PGL"/>
</dbReference>
<comment type="catalytic activity">
    <reaction evidence="1 7">
        <text>6-phospho-D-glucono-1,5-lactone + H2O = 6-phospho-D-gluconate + H(+)</text>
        <dbReference type="Rhea" id="RHEA:12556"/>
        <dbReference type="ChEBI" id="CHEBI:15377"/>
        <dbReference type="ChEBI" id="CHEBI:15378"/>
        <dbReference type="ChEBI" id="CHEBI:57955"/>
        <dbReference type="ChEBI" id="CHEBI:58759"/>
        <dbReference type="EC" id="3.1.1.31"/>
    </reaction>
</comment>
<dbReference type="EMBL" id="BAAADD010000001">
    <property type="protein sequence ID" value="GAA0560236.1"/>
    <property type="molecule type" value="Genomic_DNA"/>
</dbReference>
<evidence type="ECO:0000256" key="1">
    <source>
        <dbReference type="ARBA" id="ARBA00000832"/>
    </source>
</evidence>
<dbReference type="NCBIfam" id="TIGR01198">
    <property type="entry name" value="pgl"/>
    <property type="match status" value="1"/>
</dbReference>
<comment type="caution">
    <text evidence="9">The sequence shown here is derived from an EMBL/GenBank/DDBJ whole genome shotgun (WGS) entry which is preliminary data.</text>
</comment>
<sequence length="235" mass="25978">MTAPRTEKFADPQDLALRAADWMAGVIAAADAPFRMALSGGNSPRLLYGELSLRRIDWSKVRFYWIDERFVPPDHPDSNLRMARETLLAHIPIQPDQVHAMPTLSDPETAARAYEDDLKSAYGATDLDAARPLFDLTLIGLGSDGHICSLLPGSPVLEERTRWVAPVTQGRPEVRLTLTYPAVESSRLTVFLVTGRDKAEAVKRVRQGDQNLPGGRLRPQGETVWLLDRAAASLL</sequence>
<dbReference type="Gene3D" id="3.40.50.1360">
    <property type="match status" value="1"/>
</dbReference>
<evidence type="ECO:0000313" key="10">
    <source>
        <dbReference type="Proteomes" id="UP001499951"/>
    </source>
</evidence>